<organism evidence="4 5">
    <name type="scientific">Gnomoniopsis smithogilvyi</name>
    <dbReference type="NCBI Taxonomy" id="1191159"/>
    <lineage>
        <taxon>Eukaryota</taxon>
        <taxon>Fungi</taxon>
        <taxon>Dikarya</taxon>
        <taxon>Ascomycota</taxon>
        <taxon>Pezizomycotina</taxon>
        <taxon>Sordariomycetes</taxon>
        <taxon>Sordariomycetidae</taxon>
        <taxon>Diaporthales</taxon>
        <taxon>Gnomoniaceae</taxon>
        <taxon>Gnomoniopsis</taxon>
    </lineage>
</organism>
<feature type="compositionally biased region" description="Basic and acidic residues" evidence="1">
    <location>
        <begin position="100"/>
        <end position="121"/>
    </location>
</feature>
<dbReference type="Proteomes" id="UP001140453">
    <property type="component" value="Unassembled WGS sequence"/>
</dbReference>
<feature type="region of interest" description="Disordered" evidence="1">
    <location>
        <begin position="87"/>
        <end position="140"/>
    </location>
</feature>
<protein>
    <recommendedName>
        <fullName evidence="3">Luciferase domain-containing protein</fullName>
    </recommendedName>
</protein>
<evidence type="ECO:0000256" key="2">
    <source>
        <dbReference type="SAM" id="Phobius"/>
    </source>
</evidence>
<keyword evidence="2" id="KW-1133">Transmembrane helix</keyword>
<dbReference type="AlphaFoldDB" id="A0A9W8Z688"/>
<evidence type="ECO:0000313" key="5">
    <source>
        <dbReference type="Proteomes" id="UP001140453"/>
    </source>
</evidence>
<name>A0A9W8Z688_9PEZI</name>
<evidence type="ECO:0000256" key="1">
    <source>
        <dbReference type="SAM" id="MobiDB-lite"/>
    </source>
</evidence>
<dbReference type="Pfam" id="PF17648">
    <property type="entry name" value="Luciferase"/>
    <property type="match status" value="1"/>
</dbReference>
<proteinExistence type="predicted"/>
<evidence type="ECO:0000313" key="4">
    <source>
        <dbReference type="EMBL" id="KAJ4397589.1"/>
    </source>
</evidence>
<feature type="transmembrane region" description="Helical" evidence="2">
    <location>
        <begin position="33"/>
        <end position="53"/>
    </location>
</feature>
<keyword evidence="2" id="KW-0812">Transmembrane</keyword>
<keyword evidence="5" id="KW-1185">Reference proteome</keyword>
<accession>A0A9W8Z688</accession>
<reference evidence="4" key="1">
    <citation type="submission" date="2022-10" db="EMBL/GenBank/DDBJ databases">
        <title>Tapping the CABI collections for fungal endophytes: first genome assemblies for Collariella, Neodidymelliopsis, Ascochyta clinopodiicola, Didymella pomorum, Didymosphaeria variabile, Neocosmospora piperis and Neocucurbitaria cava.</title>
        <authorList>
            <person name="Hill R."/>
        </authorList>
    </citation>
    <scope>NUCLEOTIDE SEQUENCE</scope>
    <source>
        <strain evidence="4">IMI 355082</strain>
    </source>
</reference>
<dbReference type="InterPro" id="IPR040841">
    <property type="entry name" value="Luciferase_dom"/>
</dbReference>
<comment type="caution">
    <text evidence="4">The sequence shown here is derived from an EMBL/GenBank/DDBJ whole genome shotgun (WGS) entry which is preliminary data.</text>
</comment>
<dbReference type="OrthoDB" id="5358398at2759"/>
<dbReference type="EMBL" id="JAPEVB010000001">
    <property type="protein sequence ID" value="KAJ4397589.1"/>
    <property type="molecule type" value="Genomic_DNA"/>
</dbReference>
<dbReference type="InterPro" id="IPR048273">
    <property type="entry name" value="Luciferase"/>
</dbReference>
<sequence>MASNSISALQLHLHRLVQGLPPSLRQSNSNARVAALIVTALGLSIPALSYAVSSYRGYLALGRGGVPYNVFGWALQGLLQILATRDTRDPSPFTKPKNRRSTEPHGSKTFFDRPIPERGGDRPTVPGYVAPQRQTTQRPSDVEVMTKRMRAYLDGLLIHNTGILVLKPSKLEGVGTPAVFLDTSSGTTELPGFMRGLKGETAHVHPECSSHITLSMADAEEVVRKGWAERHRLSGVGPLPWSYVLIYAPRDDEEFEVWKGIMKAGLRFVCTGAGRDLVTDGV</sequence>
<feature type="domain" description="Luciferase" evidence="3">
    <location>
        <begin position="199"/>
        <end position="264"/>
    </location>
</feature>
<dbReference type="PANTHER" id="PTHR38695">
    <property type="entry name" value="AMINO ACID PERMEASE_ SLC12A DOMAIN-CONTAINING PROTEIN"/>
    <property type="match status" value="1"/>
</dbReference>
<evidence type="ECO:0000259" key="3">
    <source>
        <dbReference type="Pfam" id="PF17648"/>
    </source>
</evidence>
<dbReference type="PANTHER" id="PTHR38695:SF1">
    <property type="entry name" value="AMINO ACID PERMEASE_ SLC12A DOMAIN-CONTAINING PROTEIN"/>
    <property type="match status" value="1"/>
</dbReference>
<keyword evidence="2" id="KW-0472">Membrane</keyword>
<gene>
    <name evidence="4" type="ORF">N0V93_001821</name>
</gene>